<protein>
    <submittedName>
        <fullName evidence="1">Uncharacterized protein</fullName>
    </submittedName>
</protein>
<dbReference type="Proteomes" id="UP001341840">
    <property type="component" value="Unassembled WGS sequence"/>
</dbReference>
<evidence type="ECO:0000313" key="2">
    <source>
        <dbReference type="Proteomes" id="UP001341840"/>
    </source>
</evidence>
<proteinExistence type="predicted"/>
<organism evidence="1 2">
    <name type="scientific">Stylosanthes scabra</name>
    <dbReference type="NCBI Taxonomy" id="79078"/>
    <lineage>
        <taxon>Eukaryota</taxon>
        <taxon>Viridiplantae</taxon>
        <taxon>Streptophyta</taxon>
        <taxon>Embryophyta</taxon>
        <taxon>Tracheophyta</taxon>
        <taxon>Spermatophyta</taxon>
        <taxon>Magnoliopsida</taxon>
        <taxon>eudicotyledons</taxon>
        <taxon>Gunneridae</taxon>
        <taxon>Pentapetalae</taxon>
        <taxon>rosids</taxon>
        <taxon>fabids</taxon>
        <taxon>Fabales</taxon>
        <taxon>Fabaceae</taxon>
        <taxon>Papilionoideae</taxon>
        <taxon>50 kb inversion clade</taxon>
        <taxon>dalbergioids sensu lato</taxon>
        <taxon>Dalbergieae</taxon>
        <taxon>Pterocarpus clade</taxon>
        <taxon>Stylosanthes</taxon>
    </lineage>
</organism>
<name>A0ABU6SU11_9FABA</name>
<reference evidence="1 2" key="1">
    <citation type="journal article" date="2023" name="Plants (Basel)">
        <title>Bridging the Gap: Combining Genomics and Transcriptomics Approaches to Understand Stylosanthes scabra, an Orphan Legume from the Brazilian Caatinga.</title>
        <authorList>
            <person name="Ferreira-Neto J.R.C."/>
            <person name="da Silva M.D."/>
            <person name="Binneck E."/>
            <person name="de Melo N.F."/>
            <person name="da Silva R.H."/>
            <person name="de Melo A.L.T.M."/>
            <person name="Pandolfi V."/>
            <person name="Bustamante F.O."/>
            <person name="Brasileiro-Vidal A.C."/>
            <person name="Benko-Iseppon A.M."/>
        </authorList>
    </citation>
    <scope>NUCLEOTIDE SEQUENCE [LARGE SCALE GENOMIC DNA]</scope>
    <source>
        <tissue evidence="1">Leaves</tissue>
    </source>
</reference>
<accession>A0ABU6SU11</accession>
<evidence type="ECO:0000313" key="1">
    <source>
        <dbReference type="EMBL" id="MED6139815.1"/>
    </source>
</evidence>
<gene>
    <name evidence="1" type="ORF">PIB30_087538</name>
</gene>
<sequence>MKKDYTSNSKSCMEDEVYSWVGLGTSAKIVEPAGKLEPKGWTELGLGFQNQPPSVAHHSQPCLTPSLAQLVSPSPPTAVRRLPHHPNLYRVLSSRLKPPSRLRVPAWRSVGHHASPPSLVSVVSLAATLRHRSHCFRVMENGTKVHLSSV</sequence>
<comment type="caution">
    <text evidence="1">The sequence shown here is derived from an EMBL/GenBank/DDBJ whole genome shotgun (WGS) entry which is preliminary data.</text>
</comment>
<dbReference type="EMBL" id="JASCZI010061962">
    <property type="protein sequence ID" value="MED6139815.1"/>
    <property type="molecule type" value="Genomic_DNA"/>
</dbReference>
<keyword evidence="2" id="KW-1185">Reference proteome</keyword>